<dbReference type="RefSeq" id="XP_060322184.1">
    <property type="nucleotide sequence ID" value="XM_060478684.1"/>
</dbReference>
<feature type="region of interest" description="Disordered" evidence="1">
    <location>
        <begin position="80"/>
        <end position="170"/>
    </location>
</feature>
<evidence type="ECO:0000256" key="1">
    <source>
        <dbReference type="SAM" id="MobiDB-lite"/>
    </source>
</evidence>
<evidence type="ECO:0000313" key="3">
    <source>
        <dbReference type="Proteomes" id="UP001175211"/>
    </source>
</evidence>
<protein>
    <submittedName>
        <fullName evidence="2">Uncharacterized protein</fullName>
    </submittedName>
</protein>
<proteinExistence type="predicted"/>
<feature type="compositionally biased region" description="Basic and acidic residues" evidence="1">
    <location>
        <begin position="159"/>
        <end position="170"/>
    </location>
</feature>
<feature type="compositionally biased region" description="Low complexity" evidence="1">
    <location>
        <begin position="130"/>
        <end position="139"/>
    </location>
</feature>
<feature type="compositionally biased region" description="Polar residues" evidence="1">
    <location>
        <begin position="86"/>
        <end position="95"/>
    </location>
</feature>
<sequence>MSTNQHSDVPSSSQTGDIQVKDAHPTAPVLPFKNWPLVPFNDLARLLLRVHTKLSDTQDSPMPVVPDSQPTARCSDQAVKAPIHTQHASHSSPDNIDSPAPVPSSPNPILLDAPLSSTADPGMKMIPCQITSETSSSSGEIGGECLMTGSKRTRGSSSDSKEEPTSKRRCLDAGAVSLKTGIKRLEPIINPSGEHISELTIGTLNSLQ</sequence>
<reference evidence="2" key="1">
    <citation type="submission" date="2023-06" db="EMBL/GenBank/DDBJ databases">
        <authorList>
            <consortium name="Lawrence Berkeley National Laboratory"/>
            <person name="Ahrendt S."/>
            <person name="Sahu N."/>
            <person name="Indic B."/>
            <person name="Wong-Bajracharya J."/>
            <person name="Merenyi Z."/>
            <person name="Ke H.-M."/>
            <person name="Monk M."/>
            <person name="Kocsube S."/>
            <person name="Drula E."/>
            <person name="Lipzen A."/>
            <person name="Balint B."/>
            <person name="Henrissat B."/>
            <person name="Andreopoulos B."/>
            <person name="Martin F.M."/>
            <person name="Harder C.B."/>
            <person name="Rigling D."/>
            <person name="Ford K.L."/>
            <person name="Foster G.D."/>
            <person name="Pangilinan J."/>
            <person name="Papanicolaou A."/>
            <person name="Barry K."/>
            <person name="LaButti K."/>
            <person name="Viragh M."/>
            <person name="Koriabine M."/>
            <person name="Yan M."/>
            <person name="Riley R."/>
            <person name="Champramary S."/>
            <person name="Plett K.L."/>
            <person name="Tsai I.J."/>
            <person name="Slot J."/>
            <person name="Sipos G."/>
            <person name="Plett J."/>
            <person name="Nagy L.G."/>
            <person name="Grigoriev I.V."/>
        </authorList>
    </citation>
    <scope>NUCLEOTIDE SEQUENCE</scope>
    <source>
        <strain evidence="2">CCBAS 213</strain>
    </source>
</reference>
<dbReference type="Proteomes" id="UP001175211">
    <property type="component" value="Unassembled WGS sequence"/>
</dbReference>
<dbReference type="AlphaFoldDB" id="A0AA39J660"/>
<evidence type="ECO:0000313" key="2">
    <source>
        <dbReference type="EMBL" id="KAK0436077.1"/>
    </source>
</evidence>
<keyword evidence="3" id="KW-1185">Reference proteome</keyword>
<feature type="compositionally biased region" description="Polar residues" evidence="1">
    <location>
        <begin position="1"/>
        <end position="17"/>
    </location>
</feature>
<feature type="region of interest" description="Disordered" evidence="1">
    <location>
        <begin position="1"/>
        <end position="22"/>
    </location>
</feature>
<dbReference type="EMBL" id="JAUEPS010000132">
    <property type="protein sequence ID" value="KAK0436077.1"/>
    <property type="molecule type" value="Genomic_DNA"/>
</dbReference>
<organism evidence="2 3">
    <name type="scientific">Armillaria tabescens</name>
    <name type="common">Ringless honey mushroom</name>
    <name type="synonym">Agaricus tabescens</name>
    <dbReference type="NCBI Taxonomy" id="1929756"/>
    <lineage>
        <taxon>Eukaryota</taxon>
        <taxon>Fungi</taxon>
        <taxon>Dikarya</taxon>
        <taxon>Basidiomycota</taxon>
        <taxon>Agaricomycotina</taxon>
        <taxon>Agaricomycetes</taxon>
        <taxon>Agaricomycetidae</taxon>
        <taxon>Agaricales</taxon>
        <taxon>Marasmiineae</taxon>
        <taxon>Physalacriaceae</taxon>
        <taxon>Desarmillaria</taxon>
    </lineage>
</organism>
<name>A0AA39J660_ARMTA</name>
<dbReference type="GeneID" id="85362232"/>
<accession>A0AA39J660</accession>
<gene>
    <name evidence="2" type="ORF">EV420DRAFT_1652707</name>
</gene>
<comment type="caution">
    <text evidence="2">The sequence shown here is derived from an EMBL/GenBank/DDBJ whole genome shotgun (WGS) entry which is preliminary data.</text>
</comment>